<dbReference type="GO" id="GO:0005506">
    <property type="term" value="F:iron ion binding"/>
    <property type="evidence" value="ECO:0007669"/>
    <property type="project" value="InterPro"/>
</dbReference>
<feature type="domain" description="Fatty acid hydroxylase" evidence="6">
    <location>
        <begin position="143"/>
        <end position="279"/>
    </location>
</feature>
<dbReference type="AlphaFoldDB" id="A0AAW9DV93"/>
<dbReference type="RefSeq" id="WP_319615083.1">
    <property type="nucleotide sequence ID" value="NZ_JAWXYB010000018.1"/>
</dbReference>
<dbReference type="GO" id="GO:0016491">
    <property type="term" value="F:oxidoreductase activity"/>
    <property type="evidence" value="ECO:0007669"/>
    <property type="project" value="InterPro"/>
</dbReference>
<proteinExistence type="predicted"/>
<dbReference type="GO" id="GO:0016020">
    <property type="term" value="C:membrane"/>
    <property type="evidence" value="ECO:0007669"/>
    <property type="project" value="UniProtKB-SubCell"/>
</dbReference>
<evidence type="ECO:0000259" key="6">
    <source>
        <dbReference type="Pfam" id="PF04116"/>
    </source>
</evidence>
<comment type="subcellular location">
    <subcellularLocation>
        <location evidence="1">Membrane</location>
    </subcellularLocation>
</comment>
<organism evidence="7 8">
    <name type="scientific">Acidiphilium acidophilum</name>
    <name type="common">Thiobacillus acidophilus</name>
    <dbReference type="NCBI Taxonomy" id="76588"/>
    <lineage>
        <taxon>Bacteria</taxon>
        <taxon>Pseudomonadati</taxon>
        <taxon>Pseudomonadota</taxon>
        <taxon>Alphaproteobacteria</taxon>
        <taxon>Acetobacterales</taxon>
        <taxon>Acidocellaceae</taxon>
        <taxon>Acidiphilium</taxon>
    </lineage>
</organism>
<gene>
    <name evidence="7" type="ORF">SIL87_15890</name>
</gene>
<evidence type="ECO:0000256" key="4">
    <source>
        <dbReference type="ARBA" id="ARBA00023136"/>
    </source>
</evidence>
<sequence length="320" mass="36469">MTHLAASLYAAIPAHPFNDLAGWIEQVAVLPVLYRAGLMQWSELSFGWTLVAVYGVTQMILAYAVCVPLERRYPIERWATAKPVVTDVFYTFLARVGILPVMTFVIFYAAQVQLDGFLADRGYVPPMLETMIPVLFGHPIVTFVLYALILDFTDYWRHRLSHRFGVWYALHAVHHAQRQMTFWSDDRNHFMDEIVSFIWFMVVGLLIGIPPLQFPLLILMLRFVESFSHANIRLSFGRFGERLLVSPKFHRAHHALLGAGQDSCNYGAVFPFWDMMFRTADFTRDFGPTGDHTAPEAMASGGYLAQQWSGITQVARSLRG</sequence>
<evidence type="ECO:0000256" key="3">
    <source>
        <dbReference type="ARBA" id="ARBA00022989"/>
    </source>
</evidence>
<name>A0AAW9DV93_ACIAO</name>
<evidence type="ECO:0000313" key="7">
    <source>
        <dbReference type="EMBL" id="MDX5932238.1"/>
    </source>
</evidence>
<keyword evidence="4 5" id="KW-0472">Membrane</keyword>
<protein>
    <submittedName>
        <fullName evidence="7">Sterol desaturase family protein</fullName>
    </submittedName>
</protein>
<dbReference type="InterPro" id="IPR006694">
    <property type="entry name" value="Fatty_acid_hydroxylase"/>
</dbReference>
<dbReference type="GO" id="GO:0008610">
    <property type="term" value="P:lipid biosynthetic process"/>
    <property type="evidence" value="ECO:0007669"/>
    <property type="project" value="InterPro"/>
</dbReference>
<dbReference type="Proteomes" id="UP001279553">
    <property type="component" value="Unassembled WGS sequence"/>
</dbReference>
<keyword evidence="2 5" id="KW-0812">Transmembrane</keyword>
<keyword evidence="8" id="KW-1185">Reference proteome</keyword>
<dbReference type="EMBL" id="JAWXYB010000018">
    <property type="protein sequence ID" value="MDX5932238.1"/>
    <property type="molecule type" value="Genomic_DNA"/>
</dbReference>
<dbReference type="Pfam" id="PF04116">
    <property type="entry name" value="FA_hydroxylase"/>
    <property type="match status" value="1"/>
</dbReference>
<comment type="caution">
    <text evidence="7">The sequence shown here is derived from an EMBL/GenBank/DDBJ whole genome shotgun (WGS) entry which is preliminary data.</text>
</comment>
<evidence type="ECO:0000256" key="1">
    <source>
        <dbReference type="ARBA" id="ARBA00004370"/>
    </source>
</evidence>
<reference evidence="7 8" key="1">
    <citation type="submission" date="2023-11" db="EMBL/GenBank/DDBJ databases">
        <title>MicrobeMod: A computational toolkit for identifying prokaryotic methylation and restriction-modification with nanopore sequencing.</title>
        <authorList>
            <person name="Crits-Christoph A."/>
            <person name="Kang S.C."/>
            <person name="Lee H."/>
            <person name="Ostrov N."/>
        </authorList>
    </citation>
    <scope>NUCLEOTIDE SEQUENCE [LARGE SCALE GENOMIC DNA]</scope>
    <source>
        <strain evidence="7 8">DSMZ 700</strain>
    </source>
</reference>
<feature type="transmembrane region" description="Helical" evidence="5">
    <location>
        <begin position="88"/>
        <end position="110"/>
    </location>
</feature>
<feature type="transmembrane region" description="Helical" evidence="5">
    <location>
        <begin position="130"/>
        <end position="148"/>
    </location>
</feature>
<dbReference type="InterPro" id="IPR050307">
    <property type="entry name" value="Sterol_Desaturase_Related"/>
</dbReference>
<feature type="transmembrane region" description="Helical" evidence="5">
    <location>
        <begin position="197"/>
        <end position="224"/>
    </location>
</feature>
<dbReference type="PANTHER" id="PTHR11863">
    <property type="entry name" value="STEROL DESATURASE"/>
    <property type="match status" value="1"/>
</dbReference>
<evidence type="ECO:0000313" key="8">
    <source>
        <dbReference type="Proteomes" id="UP001279553"/>
    </source>
</evidence>
<evidence type="ECO:0000256" key="5">
    <source>
        <dbReference type="SAM" id="Phobius"/>
    </source>
</evidence>
<accession>A0AAW9DV93</accession>
<evidence type="ECO:0000256" key="2">
    <source>
        <dbReference type="ARBA" id="ARBA00022692"/>
    </source>
</evidence>
<keyword evidence="3 5" id="KW-1133">Transmembrane helix</keyword>
<feature type="transmembrane region" description="Helical" evidence="5">
    <location>
        <begin position="45"/>
        <end position="67"/>
    </location>
</feature>